<proteinExistence type="predicted"/>
<sequence length="136" mass="15121">MFDDLPESRAAAPLSMIDAAADPNSHGVCLSLASLSSFELASTAASLLLAGCSEKCRNRAAAQDTSLSKPELHPRHSPIVREYSPKCGQRWRLRARVEWYVILKTRVTTPELESDQLYSRRVSQGGLRYWRAGFGR</sequence>
<gene>
    <name evidence="1" type="ORF">U9M48_013222</name>
</gene>
<accession>A0AAQ3T002</accession>
<dbReference type="AlphaFoldDB" id="A0AAQ3T002"/>
<protein>
    <submittedName>
        <fullName evidence="1">Uncharacterized protein</fullName>
    </submittedName>
</protein>
<keyword evidence="2" id="KW-1185">Reference proteome</keyword>
<evidence type="ECO:0000313" key="2">
    <source>
        <dbReference type="Proteomes" id="UP001341281"/>
    </source>
</evidence>
<reference evidence="1 2" key="1">
    <citation type="submission" date="2024-02" db="EMBL/GenBank/DDBJ databases">
        <title>High-quality chromosome-scale genome assembly of Pensacola bahiagrass (Paspalum notatum Flugge var. saurae).</title>
        <authorList>
            <person name="Vega J.M."/>
            <person name="Podio M."/>
            <person name="Orjuela J."/>
            <person name="Siena L.A."/>
            <person name="Pessino S.C."/>
            <person name="Combes M.C."/>
            <person name="Mariac C."/>
            <person name="Albertini E."/>
            <person name="Pupilli F."/>
            <person name="Ortiz J.P.A."/>
            <person name="Leblanc O."/>
        </authorList>
    </citation>
    <scope>NUCLEOTIDE SEQUENCE [LARGE SCALE GENOMIC DNA]</scope>
    <source>
        <strain evidence="1">R1</strain>
        <tissue evidence="1">Leaf</tissue>
    </source>
</reference>
<name>A0AAQ3T002_PASNO</name>
<dbReference type="Proteomes" id="UP001341281">
    <property type="component" value="Chromosome 03"/>
</dbReference>
<organism evidence="1 2">
    <name type="scientific">Paspalum notatum var. saurae</name>
    <dbReference type="NCBI Taxonomy" id="547442"/>
    <lineage>
        <taxon>Eukaryota</taxon>
        <taxon>Viridiplantae</taxon>
        <taxon>Streptophyta</taxon>
        <taxon>Embryophyta</taxon>
        <taxon>Tracheophyta</taxon>
        <taxon>Spermatophyta</taxon>
        <taxon>Magnoliopsida</taxon>
        <taxon>Liliopsida</taxon>
        <taxon>Poales</taxon>
        <taxon>Poaceae</taxon>
        <taxon>PACMAD clade</taxon>
        <taxon>Panicoideae</taxon>
        <taxon>Andropogonodae</taxon>
        <taxon>Paspaleae</taxon>
        <taxon>Paspalinae</taxon>
        <taxon>Paspalum</taxon>
    </lineage>
</organism>
<evidence type="ECO:0000313" key="1">
    <source>
        <dbReference type="EMBL" id="WVZ63604.1"/>
    </source>
</evidence>
<dbReference type="EMBL" id="CP144747">
    <property type="protein sequence ID" value="WVZ63604.1"/>
    <property type="molecule type" value="Genomic_DNA"/>
</dbReference>